<evidence type="ECO:0000256" key="1">
    <source>
        <dbReference type="ARBA" id="ARBA00005187"/>
    </source>
</evidence>
<comment type="pathway">
    <text evidence="1">Amino-acid biosynthesis; L-asparagine biosynthesis; L-asparagine from L-aspartate (L-Gln route): step 1/1.</text>
</comment>
<evidence type="ECO:0000259" key="8">
    <source>
        <dbReference type="PROSITE" id="PS51278"/>
    </source>
</evidence>
<dbReference type="PANTHER" id="PTHR43284:SF1">
    <property type="entry name" value="ASPARAGINE SYNTHETASE"/>
    <property type="match status" value="1"/>
</dbReference>
<dbReference type="Pfam" id="PF13537">
    <property type="entry name" value="GATase_7"/>
    <property type="match status" value="1"/>
</dbReference>
<evidence type="ECO:0000256" key="4">
    <source>
        <dbReference type="ARBA" id="ARBA00022741"/>
    </source>
</evidence>
<evidence type="ECO:0000313" key="10">
    <source>
        <dbReference type="Proteomes" id="UP001595456"/>
    </source>
</evidence>
<dbReference type="SUPFAM" id="SSF52402">
    <property type="entry name" value="Adenine nucleotide alpha hydrolases-like"/>
    <property type="match status" value="1"/>
</dbReference>
<dbReference type="InterPro" id="IPR051786">
    <property type="entry name" value="ASN_synthetase/amidase"/>
</dbReference>
<dbReference type="InterPro" id="IPR029055">
    <property type="entry name" value="Ntn_hydrolases_N"/>
</dbReference>
<organism evidence="9 10">
    <name type="scientific">Alteraurantiacibacter palmitatis</name>
    <dbReference type="NCBI Taxonomy" id="2054628"/>
    <lineage>
        <taxon>Bacteria</taxon>
        <taxon>Pseudomonadati</taxon>
        <taxon>Pseudomonadota</taxon>
        <taxon>Alphaproteobacteria</taxon>
        <taxon>Sphingomonadales</taxon>
        <taxon>Erythrobacteraceae</taxon>
        <taxon>Alteraurantiacibacter</taxon>
    </lineage>
</organism>
<dbReference type="PIRSF" id="PIRSF001589">
    <property type="entry name" value="Asn_synthetase_glu-h"/>
    <property type="match status" value="1"/>
</dbReference>
<dbReference type="RefSeq" id="WP_336925419.1">
    <property type="nucleotide sequence ID" value="NZ_JBANRO010000004.1"/>
</dbReference>
<dbReference type="InterPro" id="IPR014729">
    <property type="entry name" value="Rossmann-like_a/b/a_fold"/>
</dbReference>
<comment type="catalytic activity">
    <reaction evidence="7">
        <text>L-aspartate + L-glutamine + ATP + H2O = L-asparagine + L-glutamate + AMP + diphosphate + H(+)</text>
        <dbReference type="Rhea" id="RHEA:12228"/>
        <dbReference type="ChEBI" id="CHEBI:15377"/>
        <dbReference type="ChEBI" id="CHEBI:15378"/>
        <dbReference type="ChEBI" id="CHEBI:29985"/>
        <dbReference type="ChEBI" id="CHEBI:29991"/>
        <dbReference type="ChEBI" id="CHEBI:30616"/>
        <dbReference type="ChEBI" id="CHEBI:33019"/>
        <dbReference type="ChEBI" id="CHEBI:58048"/>
        <dbReference type="ChEBI" id="CHEBI:58359"/>
        <dbReference type="ChEBI" id="CHEBI:456215"/>
        <dbReference type="EC" id="6.3.5.4"/>
    </reaction>
</comment>
<evidence type="ECO:0000256" key="2">
    <source>
        <dbReference type="ARBA" id="ARBA00005752"/>
    </source>
</evidence>
<proteinExistence type="inferred from homology"/>
<protein>
    <recommendedName>
        <fullName evidence="3">asparagine synthase (glutamine-hydrolyzing)</fullName>
        <ecNumber evidence="3">6.3.5.4</ecNumber>
    </recommendedName>
</protein>
<name>A0ABV7E5S8_9SPHN</name>
<dbReference type="SUPFAM" id="SSF56235">
    <property type="entry name" value="N-terminal nucleophile aminohydrolases (Ntn hydrolases)"/>
    <property type="match status" value="1"/>
</dbReference>
<feature type="domain" description="Glutamine amidotransferase type-2" evidence="8">
    <location>
        <begin position="2"/>
        <end position="194"/>
    </location>
</feature>
<evidence type="ECO:0000256" key="3">
    <source>
        <dbReference type="ARBA" id="ARBA00012737"/>
    </source>
</evidence>
<dbReference type="EMBL" id="JBHRST010000013">
    <property type="protein sequence ID" value="MFC3098033.1"/>
    <property type="molecule type" value="Genomic_DNA"/>
</dbReference>
<reference evidence="10" key="1">
    <citation type="journal article" date="2019" name="Int. J. Syst. Evol. Microbiol.">
        <title>The Global Catalogue of Microorganisms (GCM) 10K type strain sequencing project: providing services to taxonomists for standard genome sequencing and annotation.</title>
        <authorList>
            <consortium name="The Broad Institute Genomics Platform"/>
            <consortium name="The Broad Institute Genome Sequencing Center for Infectious Disease"/>
            <person name="Wu L."/>
            <person name="Ma J."/>
        </authorList>
    </citation>
    <scope>NUCLEOTIDE SEQUENCE [LARGE SCALE GENOMIC DNA]</scope>
    <source>
        <strain evidence="10">KCTC 52607</strain>
    </source>
</reference>
<keyword evidence="5" id="KW-0067">ATP-binding</keyword>
<keyword evidence="10" id="KW-1185">Reference proteome</keyword>
<dbReference type="InterPro" id="IPR017932">
    <property type="entry name" value="GATase_2_dom"/>
</dbReference>
<comment type="caution">
    <text evidence="9">The sequence shown here is derived from an EMBL/GenBank/DDBJ whole genome shotgun (WGS) entry which is preliminary data.</text>
</comment>
<dbReference type="Gene3D" id="3.40.50.620">
    <property type="entry name" value="HUPs"/>
    <property type="match status" value="2"/>
</dbReference>
<keyword evidence="6" id="KW-0315">Glutamine amidotransferase</keyword>
<evidence type="ECO:0000313" key="9">
    <source>
        <dbReference type="EMBL" id="MFC3098033.1"/>
    </source>
</evidence>
<dbReference type="InterPro" id="IPR006426">
    <property type="entry name" value="Asn_synth_AEB"/>
</dbReference>
<dbReference type="InterPro" id="IPR001962">
    <property type="entry name" value="Asn_synthase"/>
</dbReference>
<keyword evidence="4" id="KW-0547">Nucleotide-binding</keyword>
<dbReference type="CDD" id="cd00712">
    <property type="entry name" value="AsnB"/>
    <property type="match status" value="1"/>
</dbReference>
<evidence type="ECO:0000256" key="7">
    <source>
        <dbReference type="ARBA" id="ARBA00048741"/>
    </source>
</evidence>
<dbReference type="PROSITE" id="PS51278">
    <property type="entry name" value="GATASE_TYPE_2"/>
    <property type="match status" value="1"/>
</dbReference>
<evidence type="ECO:0000256" key="5">
    <source>
        <dbReference type="ARBA" id="ARBA00022840"/>
    </source>
</evidence>
<evidence type="ECO:0000256" key="6">
    <source>
        <dbReference type="ARBA" id="ARBA00022962"/>
    </source>
</evidence>
<dbReference type="PANTHER" id="PTHR43284">
    <property type="entry name" value="ASPARAGINE SYNTHETASE (GLUTAMINE-HYDROLYZING)"/>
    <property type="match status" value="1"/>
</dbReference>
<dbReference type="Pfam" id="PF00733">
    <property type="entry name" value="Asn_synthase"/>
    <property type="match status" value="1"/>
</dbReference>
<dbReference type="EC" id="6.3.5.4" evidence="3"/>
<accession>A0ABV7E5S8</accession>
<gene>
    <name evidence="9" type="ORF">ACFODU_09510</name>
</gene>
<sequence>MSGIAAIFHADGRPADAGAIRAMTQAMAYRGPDGIAHHVSGPVALGHLQLLSTAEQSTGPQIAASDDGQIQVAMDGYLTNPDELRADLSAKGYPTRNRSDVEIGLRAYEAWGTDCAVHLEGEFALVLWDGRQHAIFCARDHQGLRPLLYQWDGARLLVASDAAGILAVLESQPQPNIGYLAEYLTGQFYTRDETAWTGISRLPQSCSMAVAGSGPKVWQYWSLPLPDRPLYRLEADYVEHYRALLADSVRRTARTDRPLAIEASGGLDSTALFCMAVHLERQGAFPAPSIRGYTLAGPAGTGADEVQYPRAVAAELGVTIAERPYFMPPLSWFDANANTARDLPLMPNGIMSRLEEEAMVADGCRACINGVGGDQWLDGSPYYYAELVRHAAIDDLWDAAAKDIAAFGWRETARMAWRFGAVALLPQGARTPVRRLREWLRPRPMPALEALLTPEAQATLAERRARHRNEAHPDHHTRLRLSKWSYPYWSTMFDHNSRQAAQAGLSQRHPMLTRPYISFMASVPEHFLLQAGQTKQLHRKALAGILPDMVRLRTDKAWTDCTYENLCEAIIDRLEGEPAAAADILVAKAQRKRICERYRNAAIDSDLPFTLWSLYAVTTMLIPASSEPQLK</sequence>
<comment type="similarity">
    <text evidence="2">Belongs to the asparagine synthetase family.</text>
</comment>
<dbReference type="Gene3D" id="3.60.20.10">
    <property type="entry name" value="Glutamine Phosphoribosylpyrophosphate, subunit 1, domain 1"/>
    <property type="match status" value="1"/>
</dbReference>
<dbReference type="InterPro" id="IPR033738">
    <property type="entry name" value="AsnB_N"/>
</dbReference>
<dbReference type="Proteomes" id="UP001595456">
    <property type="component" value="Unassembled WGS sequence"/>
</dbReference>